<dbReference type="EMBL" id="HBUE01319441">
    <property type="protein sequence ID" value="CAG6587226.1"/>
    <property type="molecule type" value="Transcribed_RNA"/>
</dbReference>
<evidence type="ECO:0000313" key="1">
    <source>
        <dbReference type="EMBL" id="CAG6535241.1"/>
    </source>
</evidence>
<accession>A0A8D8HIW2</accession>
<reference evidence="1" key="1">
    <citation type="submission" date="2021-05" db="EMBL/GenBank/DDBJ databases">
        <authorList>
            <person name="Alioto T."/>
            <person name="Alioto T."/>
            <person name="Gomez Garrido J."/>
        </authorList>
    </citation>
    <scope>NUCLEOTIDE SEQUENCE</scope>
</reference>
<sequence length="195" mass="21763">MFRNAALPHRETLLQTFGVRVPQAPPVVLAVLGRCSTSHHFSHIVPNILMLFYIPVLVKYRMITNKVDQHYGSLQGGFLTGCQQWGHKLKVLLEPRRSHLVASLQVVAVPRSQPAPVGRALLRRVSVSHSGGHLLPIVTACGGPVIEVQVGILLHDLRQFFAVLQRILRVVFGLQFGFGAEKRPHKPKVRLYSVR</sequence>
<dbReference type="EMBL" id="HBUE01212940">
    <property type="protein sequence ID" value="CAG6535240.1"/>
    <property type="molecule type" value="Transcribed_RNA"/>
</dbReference>
<dbReference type="EMBL" id="HBUE01212941">
    <property type="protein sequence ID" value="CAG6535241.1"/>
    <property type="molecule type" value="Transcribed_RNA"/>
</dbReference>
<dbReference type="EMBL" id="HBUE01319440">
    <property type="protein sequence ID" value="CAG6587225.1"/>
    <property type="molecule type" value="Transcribed_RNA"/>
</dbReference>
<dbReference type="AlphaFoldDB" id="A0A8D8HIW2"/>
<proteinExistence type="predicted"/>
<organism evidence="1">
    <name type="scientific">Culex pipiens</name>
    <name type="common">House mosquito</name>
    <dbReference type="NCBI Taxonomy" id="7175"/>
    <lineage>
        <taxon>Eukaryota</taxon>
        <taxon>Metazoa</taxon>
        <taxon>Ecdysozoa</taxon>
        <taxon>Arthropoda</taxon>
        <taxon>Hexapoda</taxon>
        <taxon>Insecta</taxon>
        <taxon>Pterygota</taxon>
        <taxon>Neoptera</taxon>
        <taxon>Endopterygota</taxon>
        <taxon>Diptera</taxon>
        <taxon>Nematocera</taxon>
        <taxon>Culicoidea</taxon>
        <taxon>Culicidae</taxon>
        <taxon>Culicinae</taxon>
        <taxon>Culicini</taxon>
        <taxon>Culex</taxon>
        <taxon>Culex</taxon>
    </lineage>
</organism>
<protein>
    <submittedName>
        <fullName evidence="1">(northern house mosquito) hypothetical protein</fullName>
    </submittedName>
</protein>
<name>A0A8D8HIW2_CULPI</name>